<evidence type="ECO:0000259" key="1">
    <source>
        <dbReference type="Pfam" id="PF01797"/>
    </source>
</evidence>
<dbReference type="AlphaFoldDB" id="A0A2H0UY31"/>
<dbReference type="PANTHER" id="PTHR34322:SF2">
    <property type="entry name" value="TRANSPOSASE IS200-LIKE DOMAIN-CONTAINING PROTEIN"/>
    <property type="match status" value="1"/>
</dbReference>
<dbReference type="GO" id="GO:0006313">
    <property type="term" value="P:DNA transposition"/>
    <property type="evidence" value="ECO:0007669"/>
    <property type="project" value="InterPro"/>
</dbReference>
<dbReference type="EMBL" id="PFAV01000010">
    <property type="protein sequence ID" value="PIR91756.1"/>
    <property type="molecule type" value="Genomic_DNA"/>
</dbReference>
<gene>
    <name evidence="2" type="ORF">COU03_00590</name>
</gene>
<dbReference type="SUPFAM" id="SSF143422">
    <property type="entry name" value="Transposase IS200-like"/>
    <property type="match status" value="1"/>
</dbReference>
<dbReference type="Proteomes" id="UP000228906">
    <property type="component" value="Unassembled WGS sequence"/>
</dbReference>
<sequence length="263" mass="30524">MPREKRQFENGELYHISLRRIADEILFKDINDYFRGVFGIYEFNNANHVSITKRRRDRAQFKKRALEIGRGQTPANLGWGLTPTNLTKIQQVAVEQDKRLKIVQVLSFVLMPNHLHLILRQLVDKGISLFMQKFGSGLAAYFFERYHANIKKKGHFFQDRFNAVHIADDRQLQVAFVYDWTNPVALIEPGWKEKGIKDPVKAKKFLEQYKWSSYQDCIDIKNFPSIIEAEKNFIMETMGGVVGCSQAVGDWILQKGEINLDGV</sequence>
<accession>A0A2H0UY31</accession>
<organism evidence="2 3">
    <name type="scientific">bacterium (Candidatus Gribaldobacteria) CG10_big_fil_rev_8_21_14_0_10_41_12</name>
    <dbReference type="NCBI Taxonomy" id="2014277"/>
    <lineage>
        <taxon>Bacteria</taxon>
        <taxon>Candidatus Gribaldobacteria</taxon>
    </lineage>
</organism>
<dbReference type="Gene3D" id="3.30.70.1290">
    <property type="entry name" value="Transposase IS200-like"/>
    <property type="match status" value="1"/>
</dbReference>
<comment type="caution">
    <text evidence="2">The sequence shown here is derived from an EMBL/GenBank/DDBJ whole genome shotgun (WGS) entry which is preliminary data.</text>
</comment>
<protein>
    <recommendedName>
        <fullName evidence="1">Transposase IS200-like domain-containing protein</fullName>
    </recommendedName>
</protein>
<reference evidence="3" key="1">
    <citation type="submission" date="2017-09" db="EMBL/GenBank/DDBJ databases">
        <title>Depth-based differentiation of microbial function through sediment-hosted aquifers and enrichment of novel symbionts in the deep terrestrial subsurface.</title>
        <authorList>
            <person name="Probst A.J."/>
            <person name="Ladd B."/>
            <person name="Jarett J.K."/>
            <person name="Geller-Mcgrath D.E."/>
            <person name="Sieber C.M.K."/>
            <person name="Emerson J.B."/>
            <person name="Anantharaman K."/>
            <person name="Thomas B.C."/>
            <person name="Malmstrom R."/>
            <person name="Stieglmeier M."/>
            <person name="Klingl A."/>
            <person name="Woyke T."/>
            <person name="Ryan C.M."/>
            <person name="Banfield J.F."/>
        </authorList>
    </citation>
    <scope>NUCLEOTIDE SEQUENCE [LARGE SCALE GENOMIC DNA]</scope>
</reference>
<evidence type="ECO:0000313" key="2">
    <source>
        <dbReference type="EMBL" id="PIR91756.1"/>
    </source>
</evidence>
<evidence type="ECO:0000313" key="3">
    <source>
        <dbReference type="Proteomes" id="UP000228906"/>
    </source>
</evidence>
<dbReference type="InterPro" id="IPR002686">
    <property type="entry name" value="Transposase_17"/>
</dbReference>
<dbReference type="GO" id="GO:0004803">
    <property type="term" value="F:transposase activity"/>
    <property type="evidence" value="ECO:0007669"/>
    <property type="project" value="InterPro"/>
</dbReference>
<feature type="domain" description="Transposase IS200-like" evidence="1">
    <location>
        <begin position="102"/>
        <end position="173"/>
    </location>
</feature>
<proteinExistence type="predicted"/>
<name>A0A2H0UY31_9BACT</name>
<dbReference type="Pfam" id="PF01797">
    <property type="entry name" value="Y1_Tnp"/>
    <property type="match status" value="1"/>
</dbReference>
<dbReference type="GO" id="GO:0003677">
    <property type="term" value="F:DNA binding"/>
    <property type="evidence" value="ECO:0007669"/>
    <property type="project" value="InterPro"/>
</dbReference>
<dbReference type="InterPro" id="IPR036515">
    <property type="entry name" value="Transposase_17_sf"/>
</dbReference>
<dbReference type="PANTHER" id="PTHR34322">
    <property type="entry name" value="TRANSPOSASE, Y1_TNP DOMAIN-CONTAINING"/>
    <property type="match status" value="1"/>
</dbReference>